<protein>
    <submittedName>
        <fullName evidence="1">Uncharacterized protein</fullName>
    </submittedName>
</protein>
<proteinExistence type="predicted"/>
<dbReference type="Proteomes" id="UP000757890">
    <property type="component" value="Unassembled WGS sequence"/>
</dbReference>
<evidence type="ECO:0000313" key="2">
    <source>
        <dbReference type="Proteomes" id="UP000757890"/>
    </source>
</evidence>
<gene>
    <name evidence="1" type="ORF">HXL70_06855</name>
</gene>
<evidence type="ECO:0000313" key="1">
    <source>
        <dbReference type="EMBL" id="MBF1129743.1"/>
    </source>
</evidence>
<reference evidence="1" key="1">
    <citation type="submission" date="2020-04" db="EMBL/GenBank/DDBJ databases">
        <title>Deep metagenomics examines the oral microbiome during advanced dental caries in children, revealing novel taxa and co-occurrences with host molecules.</title>
        <authorList>
            <person name="Baker J.L."/>
            <person name="Morton J.T."/>
            <person name="Dinis M."/>
            <person name="Alvarez R."/>
            <person name="Tran N.C."/>
            <person name="Knight R."/>
            <person name="Edlund A."/>
        </authorList>
    </citation>
    <scope>NUCLEOTIDE SEQUENCE</scope>
    <source>
        <strain evidence="1">JCVI_32_bin.14</strain>
    </source>
</reference>
<dbReference type="EMBL" id="JABZMK010000050">
    <property type="protein sequence ID" value="MBF1129743.1"/>
    <property type="molecule type" value="Genomic_DNA"/>
</dbReference>
<dbReference type="RefSeq" id="WP_007069928.1">
    <property type="nucleotide sequence ID" value="NZ_CAJPSS010000043.1"/>
</dbReference>
<name>A0A6L6TQX2_9FIRM</name>
<dbReference type="AlphaFoldDB" id="A0A6L6TQX2"/>
<comment type="caution">
    <text evidence="1">The sequence shown here is derived from an EMBL/GenBank/DDBJ whole genome shotgun (WGS) entry which is preliminary data.</text>
</comment>
<organism evidence="1 2">
    <name type="scientific">Dialister invisus</name>
    <dbReference type="NCBI Taxonomy" id="218538"/>
    <lineage>
        <taxon>Bacteria</taxon>
        <taxon>Bacillati</taxon>
        <taxon>Bacillota</taxon>
        <taxon>Negativicutes</taxon>
        <taxon>Veillonellales</taxon>
        <taxon>Veillonellaceae</taxon>
        <taxon>Dialister</taxon>
    </lineage>
</organism>
<accession>A0A6L6TQX2</accession>
<sequence>MKKLLTALGAAAVIATMTMPVSAEKLWKYSETVTIDLAEARYKPTTDGHDILEFVAVEQLPDGTCTYTYVYDRTAGTIQVKEMEKTTKKLHYKSNFSATSVNSTNPVIRERAQMAEAVYQRKVHKK</sequence>
<dbReference type="GeneID" id="78277670"/>